<dbReference type="Gene3D" id="3.10.450.10">
    <property type="match status" value="1"/>
</dbReference>
<dbReference type="Proteomes" id="UP000237347">
    <property type="component" value="Unassembled WGS sequence"/>
</dbReference>
<proteinExistence type="predicted"/>
<reference evidence="1 2" key="1">
    <citation type="journal article" date="2018" name="Sci. Data">
        <title>The draft genome sequence of cork oak.</title>
        <authorList>
            <person name="Ramos A.M."/>
            <person name="Usie A."/>
            <person name="Barbosa P."/>
            <person name="Barros P.M."/>
            <person name="Capote T."/>
            <person name="Chaves I."/>
            <person name="Simoes F."/>
            <person name="Abreu I."/>
            <person name="Carrasquinho I."/>
            <person name="Faro C."/>
            <person name="Guimaraes J.B."/>
            <person name="Mendonca D."/>
            <person name="Nobrega F."/>
            <person name="Rodrigues L."/>
            <person name="Saibo N.J.M."/>
            <person name="Varela M.C."/>
            <person name="Egas C."/>
            <person name="Matos J."/>
            <person name="Miguel C.M."/>
            <person name="Oliveira M.M."/>
            <person name="Ricardo C.P."/>
            <person name="Goncalves S."/>
        </authorList>
    </citation>
    <scope>NUCLEOTIDE SEQUENCE [LARGE SCALE GENOMIC DNA]</scope>
    <source>
        <strain evidence="2">cv. HL8</strain>
    </source>
</reference>
<evidence type="ECO:0000313" key="2">
    <source>
        <dbReference type="Proteomes" id="UP000237347"/>
    </source>
</evidence>
<accession>A0AAW0JY93</accession>
<organism evidence="1 2">
    <name type="scientific">Quercus suber</name>
    <name type="common">Cork oak</name>
    <dbReference type="NCBI Taxonomy" id="58331"/>
    <lineage>
        <taxon>Eukaryota</taxon>
        <taxon>Viridiplantae</taxon>
        <taxon>Streptophyta</taxon>
        <taxon>Embryophyta</taxon>
        <taxon>Tracheophyta</taxon>
        <taxon>Spermatophyta</taxon>
        <taxon>Magnoliopsida</taxon>
        <taxon>eudicotyledons</taxon>
        <taxon>Gunneridae</taxon>
        <taxon>Pentapetalae</taxon>
        <taxon>rosids</taxon>
        <taxon>fabids</taxon>
        <taxon>Fagales</taxon>
        <taxon>Fagaceae</taxon>
        <taxon>Quercus</taxon>
    </lineage>
</organism>
<dbReference type="AlphaFoldDB" id="A0AAW0JY93"/>
<sequence length="152" mass="17473">MAGVQYEDGFVTFPFYDQDFPDMPREPVNLPTKKFTDFGYPDINIGVCAPPPWTLASELSEQKRNLFTSNAQLMLDHYNKIKDTNFEFVRLVRVQTYLGRGDDHYIQFEAKPSGAADRTLKTFEAAIYEEFSPTPQVFPVTCGLVVPNYRRN</sequence>
<dbReference type="PANTHER" id="PTHR31260:SF28">
    <property type="entry name" value="CYSTATIN DOMAIN PROTEIN"/>
    <property type="match status" value="1"/>
</dbReference>
<dbReference type="InterPro" id="IPR006462">
    <property type="entry name" value="MS5"/>
</dbReference>
<dbReference type="PANTHER" id="PTHR31260">
    <property type="entry name" value="CYSTATIN/MONELLIN SUPERFAMILY PROTEIN"/>
    <property type="match status" value="1"/>
</dbReference>
<name>A0AAW0JY93_QUESU</name>
<protein>
    <submittedName>
        <fullName evidence="1">Uncharacterized protein</fullName>
    </submittedName>
</protein>
<gene>
    <name evidence="1" type="ORF">CFP56_027573</name>
</gene>
<dbReference type="EMBL" id="PKMF04000449">
    <property type="protein sequence ID" value="KAK7831196.1"/>
    <property type="molecule type" value="Genomic_DNA"/>
</dbReference>
<comment type="caution">
    <text evidence="1">The sequence shown here is derived from an EMBL/GenBank/DDBJ whole genome shotgun (WGS) entry which is preliminary data.</text>
</comment>
<keyword evidence="2" id="KW-1185">Reference proteome</keyword>
<evidence type="ECO:0000313" key="1">
    <source>
        <dbReference type="EMBL" id="KAK7831196.1"/>
    </source>
</evidence>